<dbReference type="Gene3D" id="1.20.120.1490">
    <property type="match status" value="1"/>
</dbReference>
<accession>L8J5E0</accession>
<dbReference type="Pfam" id="PF07813">
    <property type="entry name" value="LTXXQ"/>
    <property type="match status" value="1"/>
</dbReference>
<dbReference type="GO" id="GO:0051082">
    <property type="term" value="F:unfolded protein binding"/>
    <property type="evidence" value="ECO:0007669"/>
    <property type="project" value="TreeGrafter"/>
</dbReference>
<dbReference type="CDD" id="cd09916">
    <property type="entry name" value="CpxP_like"/>
    <property type="match status" value="1"/>
</dbReference>
<dbReference type="EMBL" id="AMZO01000033">
    <property type="protein sequence ID" value="ELR63981.1"/>
    <property type="molecule type" value="Genomic_DNA"/>
</dbReference>
<evidence type="ECO:0000256" key="2">
    <source>
        <dbReference type="ARBA" id="ARBA00008441"/>
    </source>
</evidence>
<sequence length="167" mass="19384">MNKFKKTLLIAIALPFALGSASALAYGGGHKGGHHGGYHEGRGGCGNFDGKQMFRDLDLTDEQRDQMRDFRRTNRDAMRTEYREHFDTMRGYHQQMQNLMLAENFDENAVRNLAKQMSDLQIEHRVTMLKKRHEMLAVLTPAQKEKLKQLQDERRSQCEARWADDDL</sequence>
<comment type="subcellular location">
    <subcellularLocation>
        <location evidence="1">Periplasm</location>
    </subcellularLocation>
</comment>
<evidence type="ECO:0000313" key="7">
    <source>
        <dbReference type="Proteomes" id="UP000011134"/>
    </source>
</evidence>
<evidence type="ECO:0000313" key="6">
    <source>
        <dbReference type="EMBL" id="ELR63981.1"/>
    </source>
</evidence>
<dbReference type="RefSeq" id="WP_007469377.1">
    <property type="nucleotide sequence ID" value="NZ_AMZO01000033.1"/>
</dbReference>
<dbReference type="Proteomes" id="UP000011134">
    <property type="component" value="Unassembled WGS sequence"/>
</dbReference>
<feature type="signal peptide" evidence="5">
    <location>
        <begin position="1"/>
        <end position="25"/>
    </location>
</feature>
<dbReference type="NCBIfam" id="NF009391">
    <property type="entry name" value="PRK12750.1"/>
    <property type="match status" value="1"/>
</dbReference>
<dbReference type="PIRSF" id="PIRSF034445">
    <property type="entry name" value="CpxP_Spy"/>
    <property type="match status" value="1"/>
</dbReference>
<comment type="similarity">
    <text evidence="2">Belongs to the CpxP/Spy family.</text>
</comment>
<evidence type="ECO:0000256" key="5">
    <source>
        <dbReference type="SAM" id="SignalP"/>
    </source>
</evidence>
<dbReference type="PANTHER" id="PTHR38102:SF1">
    <property type="entry name" value="PERIPLASMIC CHAPERONE SPY"/>
    <property type="match status" value="1"/>
</dbReference>
<evidence type="ECO:0000256" key="1">
    <source>
        <dbReference type="ARBA" id="ARBA00004418"/>
    </source>
</evidence>
<dbReference type="AlphaFoldDB" id="L8J5E0"/>
<protein>
    <recommendedName>
        <fullName evidence="8">P pilus assembly/Cpx signaling pathway, periplasmic inhibitor/zinc-resistance associated protein</fullName>
    </recommendedName>
</protein>
<evidence type="ECO:0000256" key="4">
    <source>
        <dbReference type="ARBA" id="ARBA00022764"/>
    </source>
</evidence>
<feature type="chain" id="PRO_5003992951" description="P pilus assembly/Cpx signaling pathway, periplasmic inhibitor/zinc-resistance associated protein" evidence="5">
    <location>
        <begin position="26"/>
        <end position="167"/>
    </location>
</feature>
<dbReference type="GO" id="GO:0030288">
    <property type="term" value="C:outer membrane-bounded periplasmic space"/>
    <property type="evidence" value="ECO:0007669"/>
    <property type="project" value="TreeGrafter"/>
</dbReference>
<reference evidence="6 7" key="1">
    <citation type="submission" date="2012-12" db="EMBL/GenBank/DDBJ databases">
        <title>Genome Assembly of Photobacterium sp. AK15.</title>
        <authorList>
            <person name="Khatri I."/>
            <person name="Vaidya B."/>
            <person name="Srinivas T.N.R."/>
            <person name="Subramanian S."/>
            <person name="Pinnaka A."/>
        </authorList>
    </citation>
    <scope>NUCLEOTIDE SEQUENCE [LARGE SCALE GENOMIC DNA]</scope>
    <source>
        <strain evidence="6 7">AK15</strain>
    </source>
</reference>
<comment type="caution">
    <text evidence="6">The sequence shown here is derived from an EMBL/GenBank/DDBJ whole genome shotgun (WGS) entry which is preliminary data.</text>
</comment>
<gene>
    <name evidence="6" type="ORF">C942_03060</name>
</gene>
<evidence type="ECO:0008006" key="8">
    <source>
        <dbReference type="Google" id="ProtNLM"/>
    </source>
</evidence>
<keyword evidence="7" id="KW-1185">Reference proteome</keyword>
<keyword evidence="4" id="KW-0574">Periplasm</keyword>
<dbReference type="InterPro" id="IPR012899">
    <property type="entry name" value="LTXXQ"/>
</dbReference>
<organism evidence="6 7">
    <name type="scientific">Photobacterium marinum</name>
    <dbReference type="NCBI Taxonomy" id="1056511"/>
    <lineage>
        <taxon>Bacteria</taxon>
        <taxon>Pseudomonadati</taxon>
        <taxon>Pseudomonadota</taxon>
        <taxon>Gammaproteobacteria</taxon>
        <taxon>Vibrionales</taxon>
        <taxon>Vibrionaceae</taxon>
        <taxon>Photobacterium</taxon>
    </lineage>
</organism>
<dbReference type="PATRIC" id="fig|1056511.3.peg.3983"/>
<keyword evidence="3 5" id="KW-0732">Signal</keyword>
<proteinExistence type="inferred from homology"/>
<dbReference type="PANTHER" id="PTHR38102">
    <property type="entry name" value="PERIPLASMIC CHAPERONE SPY"/>
    <property type="match status" value="1"/>
</dbReference>
<name>L8J5E0_9GAMM</name>
<dbReference type="InterPro" id="IPR052211">
    <property type="entry name" value="Cpx_auxiliary_protein"/>
</dbReference>
<dbReference type="OrthoDB" id="6105813at2"/>
<evidence type="ECO:0000256" key="3">
    <source>
        <dbReference type="ARBA" id="ARBA00022729"/>
    </source>
</evidence>